<name>A0ACC3SLC5_9PEZI</name>
<reference evidence="1" key="1">
    <citation type="submission" date="2024-02" db="EMBL/GenBank/DDBJ databases">
        <title>Metagenome Assembled Genome of Zalaria obscura JY119.</title>
        <authorList>
            <person name="Vighnesh L."/>
            <person name="Jagadeeshwari U."/>
            <person name="Venkata Ramana C."/>
            <person name="Sasikala C."/>
        </authorList>
    </citation>
    <scope>NUCLEOTIDE SEQUENCE</scope>
    <source>
        <strain evidence="1">JY119</strain>
    </source>
</reference>
<evidence type="ECO:0000313" key="1">
    <source>
        <dbReference type="EMBL" id="KAK8216832.1"/>
    </source>
</evidence>
<comment type="caution">
    <text evidence="1">The sequence shown here is derived from an EMBL/GenBank/DDBJ whole genome shotgun (WGS) entry which is preliminary data.</text>
</comment>
<dbReference type="Proteomes" id="UP001320706">
    <property type="component" value="Unassembled WGS sequence"/>
</dbReference>
<proteinExistence type="predicted"/>
<gene>
    <name evidence="1" type="ORF">M8818_001795</name>
</gene>
<dbReference type="EMBL" id="JAMKPW020000007">
    <property type="protein sequence ID" value="KAK8216832.1"/>
    <property type="molecule type" value="Genomic_DNA"/>
</dbReference>
<evidence type="ECO:0000313" key="2">
    <source>
        <dbReference type="Proteomes" id="UP001320706"/>
    </source>
</evidence>
<sequence length="717" mass="79392">MSKLTLDQRMRTHKETKKTNTNPTHDVRMKATFRLAYALWRCGEQSIRDALDILDAGLEVAWPNDLIRFMKLGNAILGDVGTKLQQDKPSPLKRPERQNSYAPDDRLKDGDREDDGMRDLHKLNASVRAIDPETKVVIVKRNESEDHCTMLLEDVAPGDLIFTEATALHVSTAGVDAGHLFCDTCCSRLEAPLSTIESLYREGRGTPSETLSKKEISPPTTPEELADLDVDEYITSRPILPDLVGMKVQGSKAKARQALEDRRHAEESRGSGQGSSVSPTPTVSKKHSPKANASSEAAAKSSSDQADMHLCICGEAMFCSPDCFKMAMRSHHCRTCERGIEAHIQSAMWGTACDDAMGPDRRLLPSQLLLRLLAWADNLNVDPFDLPIIRVLRARMTRTEKVKSDQDFTQKSHDSPSWSYESHVIQPLQMLQAIDSPDASERVALCINMSDGRVINELFDMIGQHMTVTDACDWVKEYDEEAKFVRAESADKRNLARPKPEEATHNKRDSPAMSDVNFPEGVSASKKDRERIHFASLHPLCALLPIAEDAQDANVELVDFGSHTIACLPLAQPPTSSHGTANRDQFGRTTSFTTQYNMMSIGTAPNSPSKRPTITAGTPLCLAARTIRFATGSERRQYGDLIQERLERLLGVGSPTDVVGDVNMESEAESEDVDVMDTTMASVVERKEEDETTDDGAGSVNEGEETVTRDVKRRRMA</sequence>
<keyword evidence="2" id="KW-1185">Reference proteome</keyword>
<organism evidence="1 2">
    <name type="scientific">Zalaria obscura</name>
    <dbReference type="NCBI Taxonomy" id="2024903"/>
    <lineage>
        <taxon>Eukaryota</taxon>
        <taxon>Fungi</taxon>
        <taxon>Dikarya</taxon>
        <taxon>Ascomycota</taxon>
        <taxon>Pezizomycotina</taxon>
        <taxon>Dothideomycetes</taxon>
        <taxon>Dothideomycetidae</taxon>
        <taxon>Dothideales</taxon>
        <taxon>Zalariaceae</taxon>
        <taxon>Zalaria</taxon>
    </lineage>
</organism>
<protein>
    <submittedName>
        <fullName evidence="1">Uncharacterized protein</fullName>
    </submittedName>
</protein>
<accession>A0ACC3SLC5</accession>